<dbReference type="STRING" id="1319815.HMPREF0202_01560"/>
<evidence type="ECO:0000313" key="6">
    <source>
        <dbReference type="Proteomes" id="UP000017081"/>
    </source>
</evidence>
<sequence>IYTKFEEDSNITDIQFIYSNFTFLDTYNIIKEVLLNKKFNILICSTDLQALAVYKVAHELNLKIPDDLSVTGFGGYELSQIITPNLTTIKFENESAGYLAAEIMIKLLNNETCHNLYTINFSFIEGKSVNKL</sequence>
<feature type="non-terminal residue" evidence="5">
    <location>
        <position position="1"/>
    </location>
</feature>
<keyword evidence="3" id="KW-0804">Transcription</keyword>
<evidence type="ECO:0000313" key="5">
    <source>
        <dbReference type="EMBL" id="ERT68537.1"/>
    </source>
</evidence>
<dbReference type="InterPro" id="IPR028082">
    <property type="entry name" value="Peripla_BP_I"/>
</dbReference>
<dbReference type="SUPFAM" id="SSF53822">
    <property type="entry name" value="Periplasmic binding protein-like I"/>
    <property type="match status" value="1"/>
</dbReference>
<dbReference type="Gene3D" id="3.40.50.2300">
    <property type="match status" value="2"/>
</dbReference>
<feature type="domain" description="Transcriptional regulator LacI/GalR-like sensor" evidence="4">
    <location>
        <begin position="42"/>
        <end position="128"/>
    </location>
</feature>
<dbReference type="HOGENOM" id="CLU_1910964_0_0_0"/>
<keyword evidence="1" id="KW-0805">Transcription regulation</keyword>
<evidence type="ECO:0000259" key="4">
    <source>
        <dbReference type="Pfam" id="PF13377"/>
    </source>
</evidence>
<dbReference type="EMBL" id="AXZF01000059">
    <property type="protein sequence ID" value="ERT68537.1"/>
    <property type="molecule type" value="Genomic_DNA"/>
</dbReference>
<dbReference type="AlphaFoldDB" id="U7V9Z7"/>
<dbReference type="PANTHER" id="PTHR30146">
    <property type="entry name" value="LACI-RELATED TRANSCRIPTIONAL REPRESSOR"/>
    <property type="match status" value="1"/>
</dbReference>
<gene>
    <name evidence="5" type="ORF">HMPREF0202_01560</name>
</gene>
<comment type="caution">
    <text evidence="5">The sequence shown here is derived from an EMBL/GenBank/DDBJ whole genome shotgun (WGS) entry which is preliminary data.</text>
</comment>
<evidence type="ECO:0000256" key="1">
    <source>
        <dbReference type="ARBA" id="ARBA00023015"/>
    </source>
</evidence>
<dbReference type="GO" id="GO:0003700">
    <property type="term" value="F:DNA-binding transcription factor activity"/>
    <property type="evidence" value="ECO:0007669"/>
    <property type="project" value="TreeGrafter"/>
</dbReference>
<keyword evidence="6" id="KW-1185">Reference proteome</keyword>
<accession>U7V9Z7</accession>
<keyword evidence="2" id="KW-0238">DNA-binding</keyword>
<dbReference type="InterPro" id="IPR046335">
    <property type="entry name" value="LacI/GalR-like_sensor"/>
</dbReference>
<dbReference type="RefSeq" id="WP_023051098.1">
    <property type="nucleotide sequence ID" value="NZ_KI518206.1"/>
</dbReference>
<evidence type="ECO:0000256" key="2">
    <source>
        <dbReference type="ARBA" id="ARBA00023125"/>
    </source>
</evidence>
<dbReference type="eggNOG" id="COG1609">
    <property type="taxonomic scope" value="Bacteria"/>
</dbReference>
<dbReference type="Pfam" id="PF13377">
    <property type="entry name" value="Peripla_BP_3"/>
    <property type="match status" value="1"/>
</dbReference>
<dbReference type="PANTHER" id="PTHR30146:SF154">
    <property type="entry name" value="TRANSCRIPTION REGULATOR, MEMBER OF GALR FAMILY"/>
    <property type="match status" value="1"/>
</dbReference>
<organism evidence="5 6">
    <name type="scientific">Cetobacterium somerae ATCC BAA-474</name>
    <dbReference type="NCBI Taxonomy" id="1319815"/>
    <lineage>
        <taxon>Bacteria</taxon>
        <taxon>Fusobacteriati</taxon>
        <taxon>Fusobacteriota</taxon>
        <taxon>Fusobacteriia</taxon>
        <taxon>Fusobacteriales</taxon>
        <taxon>Fusobacteriaceae</taxon>
        <taxon>Cetobacterium</taxon>
    </lineage>
</organism>
<dbReference type="GO" id="GO:0000976">
    <property type="term" value="F:transcription cis-regulatory region binding"/>
    <property type="evidence" value="ECO:0007669"/>
    <property type="project" value="TreeGrafter"/>
</dbReference>
<dbReference type="Proteomes" id="UP000017081">
    <property type="component" value="Unassembled WGS sequence"/>
</dbReference>
<name>U7V9Z7_9FUSO</name>
<proteinExistence type="predicted"/>
<evidence type="ECO:0000256" key="3">
    <source>
        <dbReference type="ARBA" id="ARBA00023163"/>
    </source>
</evidence>
<protein>
    <recommendedName>
        <fullName evidence="4">Transcriptional regulator LacI/GalR-like sensor domain-containing protein</fullName>
    </recommendedName>
</protein>
<reference evidence="5 6" key="1">
    <citation type="submission" date="2013-08" db="EMBL/GenBank/DDBJ databases">
        <authorList>
            <person name="Weinstock G."/>
            <person name="Sodergren E."/>
            <person name="Wylie T."/>
            <person name="Fulton L."/>
            <person name="Fulton R."/>
            <person name="Fronick C."/>
            <person name="O'Laughlin M."/>
            <person name="Godfrey J."/>
            <person name="Miner T."/>
            <person name="Herter B."/>
            <person name="Appelbaum E."/>
            <person name="Cordes M."/>
            <person name="Lek S."/>
            <person name="Wollam A."/>
            <person name="Pepin K.H."/>
            <person name="Palsikar V.B."/>
            <person name="Mitreva M."/>
            <person name="Wilson R.K."/>
        </authorList>
    </citation>
    <scope>NUCLEOTIDE SEQUENCE [LARGE SCALE GENOMIC DNA]</scope>
    <source>
        <strain evidence="5 6">ATCC BAA-474</strain>
    </source>
</reference>